<dbReference type="AlphaFoldDB" id="A0A1E7F0K6"/>
<evidence type="ECO:0000313" key="2">
    <source>
        <dbReference type="Proteomes" id="UP000095751"/>
    </source>
</evidence>
<reference evidence="1 2" key="1">
    <citation type="submission" date="2016-09" db="EMBL/GenBank/DDBJ databases">
        <title>Extensive genetic diversity and differential bi-allelic expression allows diatom success in the polar Southern Ocean.</title>
        <authorList>
            <consortium name="DOE Joint Genome Institute"/>
            <person name="Mock T."/>
            <person name="Otillar R.P."/>
            <person name="Strauss J."/>
            <person name="Dupont C."/>
            <person name="Frickenhaus S."/>
            <person name="Maumus F."/>
            <person name="Mcmullan M."/>
            <person name="Sanges R."/>
            <person name="Schmutz J."/>
            <person name="Toseland A."/>
            <person name="Valas R."/>
            <person name="Veluchamy A."/>
            <person name="Ward B.J."/>
            <person name="Allen A."/>
            <person name="Barry K."/>
            <person name="Falciatore A."/>
            <person name="Ferrante M."/>
            <person name="Fortunato A.E."/>
            <person name="Gloeckner G."/>
            <person name="Gruber A."/>
            <person name="Hipkin R."/>
            <person name="Janech M."/>
            <person name="Kroth P."/>
            <person name="Leese F."/>
            <person name="Lindquist E."/>
            <person name="Lyon B.R."/>
            <person name="Martin J."/>
            <person name="Mayer C."/>
            <person name="Parker M."/>
            <person name="Quesneville H."/>
            <person name="Raymond J."/>
            <person name="Uhlig C."/>
            <person name="Valentin K.U."/>
            <person name="Worden A.Z."/>
            <person name="Armbrust E.V."/>
            <person name="Bowler C."/>
            <person name="Green B."/>
            <person name="Moulton V."/>
            <person name="Van Oosterhout C."/>
            <person name="Grigoriev I."/>
        </authorList>
    </citation>
    <scope>NUCLEOTIDE SEQUENCE [LARGE SCALE GENOMIC DNA]</scope>
    <source>
        <strain evidence="1 2">CCMP1102</strain>
    </source>
</reference>
<sequence>MIQTKKVTAENLKRRKTSKGAGSIVGRGEGNTRSDDGAGISIKLVLIVSLLCLYNVTNERISMEGISMSTIVMNPEVYGQLRNRIFRIKQARKPLLIMINSHPCAGKSFFIRNHMKNFMGCNLVDHDWIPRKKFQGRKDSSYLMKIHQVNVIKGIATNNTALFGSSFRSANSSRRDWNFVSTRTTCNDNDVVAAAVAVVVGNIDSSSQNEQKETSSRGFLRSASVSASTIFRLPSSEWLEDIDTDSLSLGYGAKKCAFLSKTSIRGDSSNSNSSNDPDRDQYGYLVSQLLNFDDAERTFAIAQELSQTFAVKHALLVNPLTFGIGETNTSVDDSIFSDCMKQLALSGFDCEPRLSVREGEATEEQLQQQQRIVLQSVINISMRVLLDSMKQSAMREQQQQQQSIVLQSVIDICRRVLMDSMKQSAMSHKLIKRFPISLSYKELACVLTYGLSTSSSSSSTLKCASTKQPVVKAKTYSNLYKKCNTKIQLPVMKRISPFFTTTMDAHMPSESTIIAPTTRSFLTNNVVAHLRDH</sequence>
<dbReference type="EMBL" id="KV784366">
    <property type="protein sequence ID" value="OEU11770.1"/>
    <property type="molecule type" value="Genomic_DNA"/>
</dbReference>
<gene>
    <name evidence="1" type="ORF">FRACYDRAFT_244893</name>
</gene>
<keyword evidence="2" id="KW-1185">Reference proteome</keyword>
<protein>
    <submittedName>
        <fullName evidence="1">Uncharacterized protein</fullName>
    </submittedName>
</protein>
<organism evidence="1 2">
    <name type="scientific">Fragilariopsis cylindrus CCMP1102</name>
    <dbReference type="NCBI Taxonomy" id="635003"/>
    <lineage>
        <taxon>Eukaryota</taxon>
        <taxon>Sar</taxon>
        <taxon>Stramenopiles</taxon>
        <taxon>Ochrophyta</taxon>
        <taxon>Bacillariophyta</taxon>
        <taxon>Bacillariophyceae</taxon>
        <taxon>Bacillariophycidae</taxon>
        <taxon>Bacillariales</taxon>
        <taxon>Bacillariaceae</taxon>
        <taxon>Fragilariopsis</taxon>
    </lineage>
</organism>
<evidence type="ECO:0000313" key="1">
    <source>
        <dbReference type="EMBL" id="OEU11770.1"/>
    </source>
</evidence>
<name>A0A1E7F0K6_9STRA</name>
<dbReference type="InParanoid" id="A0A1E7F0K6"/>
<dbReference type="Proteomes" id="UP000095751">
    <property type="component" value="Unassembled WGS sequence"/>
</dbReference>
<proteinExistence type="predicted"/>
<accession>A0A1E7F0K6</accession>
<dbReference type="KEGG" id="fcy:FRACYDRAFT_244893"/>